<dbReference type="Gene3D" id="3.40.50.300">
    <property type="entry name" value="P-loop containing nucleotide triphosphate hydrolases"/>
    <property type="match status" value="1"/>
</dbReference>
<dbReference type="OrthoDB" id="7041912at2"/>
<evidence type="ECO:0000313" key="2">
    <source>
        <dbReference type="Proteomes" id="UP000199699"/>
    </source>
</evidence>
<dbReference type="Proteomes" id="UP000199699">
    <property type="component" value="Unassembled WGS sequence"/>
</dbReference>
<organism evidence="1 2">
    <name type="scientific">Micromonospora nigra</name>
    <dbReference type="NCBI Taxonomy" id="145857"/>
    <lineage>
        <taxon>Bacteria</taxon>
        <taxon>Bacillati</taxon>
        <taxon>Actinomycetota</taxon>
        <taxon>Actinomycetes</taxon>
        <taxon>Micromonosporales</taxon>
        <taxon>Micromonosporaceae</taxon>
        <taxon>Micromonospora</taxon>
    </lineage>
</organism>
<protein>
    <recommendedName>
        <fullName evidence="3">HprK-related kinase B</fullName>
    </recommendedName>
</protein>
<dbReference type="AlphaFoldDB" id="A0A1C6R848"/>
<dbReference type="EMBL" id="FMHT01000002">
    <property type="protein sequence ID" value="SCL13090.1"/>
    <property type="molecule type" value="Genomic_DNA"/>
</dbReference>
<name>A0A1C6R848_9ACTN</name>
<accession>A0A1C6R848</accession>
<proteinExistence type="predicted"/>
<dbReference type="RefSeq" id="WP_091074771.1">
    <property type="nucleotide sequence ID" value="NZ_FMHT01000002.1"/>
</dbReference>
<reference evidence="1 2" key="1">
    <citation type="submission" date="2016-06" db="EMBL/GenBank/DDBJ databases">
        <authorList>
            <person name="Kjaerup R.B."/>
            <person name="Dalgaard T.S."/>
            <person name="Juul-Madsen H.R."/>
        </authorList>
    </citation>
    <scope>NUCLEOTIDE SEQUENCE [LARGE SCALE GENOMIC DNA]</scope>
    <source>
        <strain evidence="1 2">DSM 43818</strain>
    </source>
</reference>
<evidence type="ECO:0008006" key="3">
    <source>
        <dbReference type="Google" id="ProtNLM"/>
    </source>
</evidence>
<keyword evidence="2" id="KW-1185">Reference proteome</keyword>
<evidence type="ECO:0000313" key="1">
    <source>
        <dbReference type="EMBL" id="SCL13090.1"/>
    </source>
</evidence>
<sequence>MTYPAGIGPAAVAAAGRAATFRCGNATVALDTDSAQALVEARRVLYSYDEQPAGPTNWHIYLTLDPDVANSAEATTSGRRFDIGPQTYAYERLPGPSGTFWVPDRGTLLHADQTARTIQVRCATADAIGLWAPRLVRQAMTGQLLAEGMVYAHAAAFTCTGRGILIAGHRGRGKTTTLLAGLHHLGGDYVTNDRLMLHASDNGLHGHPWPMPLRAGIGTLAALPHLRHRVPASQQALTTDEKWTFPHKVVIEPDDFSDLLHRGGKVATQMTPSMMIWPHLDPSRSEVRVEGVDPTEVHQTLLNTRMFMHDPERGTSAHINHWLVPGPPDEVTNAHLHRTAAALATLPCYRVHAGADPAALADAIGALLDARKPL</sequence>
<dbReference type="SUPFAM" id="SSF53795">
    <property type="entry name" value="PEP carboxykinase-like"/>
    <property type="match status" value="1"/>
</dbReference>
<dbReference type="InterPro" id="IPR027417">
    <property type="entry name" value="P-loop_NTPase"/>
</dbReference>
<gene>
    <name evidence="1" type="ORF">GA0070616_0125</name>
</gene>
<dbReference type="STRING" id="145857.GA0070616_0125"/>